<feature type="modified residue" description="4-aspartylphosphate" evidence="2">
    <location>
        <position position="57"/>
    </location>
</feature>
<accession>A0ABV7D355</accession>
<protein>
    <submittedName>
        <fullName evidence="4">Two-component system response regulator</fullName>
    </submittedName>
</protein>
<dbReference type="PROSITE" id="PS50110">
    <property type="entry name" value="RESPONSE_REGULATORY"/>
    <property type="match status" value="1"/>
</dbReference>
<dbReference type="InterPro" id="IPR001789">
    <property type="entry name" value="Sig_transdc_resp-reg_receiver"/>
</dbReference>
<evidence type="ECO:0000256" key="1">
    <source>
        <dbReference type="ARBA" id="ARBA00022553"/>
    </source>
</evidence>
<evidence type="ECO:0000313" key="4">
    <source>
        <dbReference type="EMBL" id="MFC3051459.1"/>
    </source>
</evidence>
<name>A0ABV7D355_9PROT</name>
<evidence type="ECO:0000313" key="5">
    <source>
        <dbReference type="Proteomes" id="UP001595444"/>
    </source>
</evidence>
<dbReference type="SUPFAM" id="SSF52172">
    <property type="entry name" value="CheY-like"/>
    <property type="match status" value="1"/>
</dbReference>
<dbReference type="Pfam" id="PF00072">
    <property type="entry name" value="Response_reg"/>
    <property type="match status" value="1"/>
</dbReference>
<dbReference type="Gene3D" id="3.40.50.2300">
    <property type="match status" value="1"/>
</dbReference>
<evidence type="ECO:0000256" key="2">
    <source>
        <dbReference type="PROSITE-ProRule" id="PRU00169"/>
    </source>
</evidence>
<sequence>MSILENKKILAIDDTKAIRTFLRISLMDKGVDFYEAATAAEGAALCQQKNPHVVMLDLGLPDRDGLDLLPELKAGISKTSPVIIVLTVRNDRRVRDLAFARGADAYVTKPFVMEDLVDTIEQAL</sequence>
<feature type="domain" description="Response regulatory" evidence="3">
    <location>
        <begin position="8"/>
        <end position="124"/>
    </location>
</feature>
<evidence type="ECO:0000259" key="3">
    <source>
        <dbReference type="PROSITE" id="PS50110"/>
    </source>
</evidence>
<dbReference type="PANTHER" id="PTHR44591:SF3">
    <property type="entry name" value="RESPONSE REGULATORY DOMAIN-CONTAINING PROTEIN"/>
    <property type="match status" value="1"/>
</dbReference>
<keyword evidence="5" id="KW-1185">Reference proteome</keyword>
<dbReference type="SMART" id="SM00448">
    <property type="entry name" value="REC"/>
    <property type="match status" value="1"/>
</dbReference>
<dbReference type="InterPro" id="IPR050595">
    <property type="entry name" value="Bact_response_regulator"/>
</dbReference>
<comment type="caution">
    <text evidence="4">The sequence shown here is derived from an EMBL/GenBank/DDBJ whole genome shotgun (WGS) entry which is preliminary data.</text>
</comment>
<organism evidence="4 5">
    <name type="scientific">Kordiimonas pumila</name>
    <dbReference type="NCBI Taxonomy" id="2161677"/>
    <lineage>
        <taxon>Bacteria</taxon>
        <taxon>Pseudomonadati</taxon>
        <taxon>Pseudomonadota</taxon>
        <taxon>Alphaproteobacteria</taxon>
        <taxon>Kordiimonadales</taxon>
        <taxon>Kordiimonadaceae</taxon>
        <taxon>Kordiimonas</taxon>
    </lineage>
</organism>
<dbReference type="EMBL" id="JBHRSL010000003">
    <property type="protein sequence ID" value="MFC3051459.1"/>
    <property type="molecule type" value="Genomic_DNA"/>
</dbReference>
<proteinExistence type="predicted"/>
<keyword evidence="1 2" id="KW-0597">Phosphoprotein</keyword>
<dbReference type="RefSeq" id="WP_194214333.1">
    <property type="nucleotide sequence ID" value="NZ_CP061205.1"/>
</dbReference>
<gene>
    <name evidence="4" type="ORF">ACFOKA_06045</name>
</gene>
<dbReference type="InterPro" id="IPR011006">
    <property type="entry name" value="CheY-like_superfamily"/>
</dbReference>
<reference evidence="5" key="1">
    <citation type="journal article" date="2019" name="Int. J. Syst. Evol. Microbiol.">
        <title>The Global Catalogue of Microorganisms (GCM) 10K type strain sequencing project: providing services to taxonomists for standard genome sequencing and annotation.</title>
        <authorList>
            <consortium name="The Broad Institute Genomics Platform"/>
            <consortium name="The Broad Institute Genome Sequencing Center for Infectious Disease"/>
            <person name="Wu L."/>
            <person name="Ma J."/>
        </authorList>
    </citation>
    <scope>NUCLEOTIDE SEQUENCE [LARGE SCALE GENOMIC DNA]</scope>
    <source>
        <strain evidence="5">KCTC 62164</strain>
    </source>
</reference>
<dbReference type="Proteomes" id="UP001595444">
    <property type="component" value="Unassembled WGS sequence"/>
</dbReference>
<dbReference type="PANTHER" id="PTHR44591">
    <property type="entry name" value="STRESS RESPONSE REGULATOR PROTEIN 1"/>
    <property type="match status" value="1"/>
</dbReference>